<dbReference type="eggNOG" id="ENOG502S7HM">
    <property type="taxonomic scope" value="Eukaryota"/>
</dbReference>
<dbReference type="GO" id="GO:0005739">
    <property type="term" value="C:mitochondrion"/>
    <property type="evidence" value="ECO:0007669"/>
    <property type="project" value="TreeGrafter"/>
</dbReference>
<evidence type="ECO:0000256" key="5">
    <source>
        <dbReference type="ARBA" id="ARBA00022821"/>
    </source>
</evidence>
<dbReference type="InterPro" id="IPR036574">
    <property type="entry name" value="Scorpion_toxin-like_sf"/>
</dbReference>
<protein>
    <recommendedName>
        <fullName evidence="8">Knottins-like domain-containing protein</fullName>
    </recommendedName>
</protein>
<dbReference type="Pfam" id="PF00304">
    <property type="entry name" value="Gamma-thionin"/>
    <property type="match status" value="1"/>
</dbReference>
<evidence type="ECO:0000256" key="2">
    <source>
        <dbReference type="ARBA" id="ARBA00022529"/>
    </source>
</evidence>
<evidence type="ECO:0000313" key="10">
    <source>
        <dbReference type="Proteomes" id="UP000030689"/>
    </source>
</evidence>
<dbReference type="InterPro" id="IPR003614">
    <property type="entry name" value="Knottins"/>
</dbReference>
<dbReference type="KEGG" id="eus:EUTSA_v10023787mg"/>
<comment type="similarity">
    <text evidence="1">Belongs to the DEFL family.</text>
</comment>
<keyword evidence="3" id="KW-0295">Fungicide</keyword>
<keyword evidence="4 7" id="KW-0732">Signal</keyword>
<dbReference type="OrthoDB" id="683455at2759"/>
<dbReference type="InterPro" id="IPR008176">
    <property type="entry name" value="Defensin_plant"/>
</dbReference>
<dbReference type="AlphaFoldDB" id="V4KDX3"/>
<dbReference type="EMBL" id="KI517881">
    <property type="protein sequence ID" value="ESQ29349.1"/>
    <property type="molecule type" value="Genomic_DNA"/>
</dbReference>
<dbReference type="GO" id="GO:0009505">
    <property type="term" value="C:plant-type cell wall"/>
    <property type="evidence" value="ECO:0007669"/>
    <property type="project" value="TreeGrafter"/>
</dbReference>
<feature type="chain" id="PRO_5004719671" description="Knottins-like domain-containing protein" evidence="7">
    <location>
        <begin position="33"/>
        <end position="79"/>
    </location>
</feature>
<keyword evidence="10" id="KW-1185">Reference proteome</keyword>
<feature type="signal peptide" evidence="7">
    <location>
        <begin position="1"/>
        <end position="32"/>
    </location>
</feature>
<keyword evidence="5" id="KW-0611">Plant defense</keyword>
<evidence type="ECO:0000256" key="3">
    <source>
        <dbReference type="ARBA" id="ARBA00022577"/>
    </source>
</evidence>
<dbReference type="PRINTS" id="PR00288">
    <property type="entry name" value="PUROTHIONIN"/>
</dbReference>
<evidence type="ECO:0000256" key="7">
    <source>
        <dbReference type="SAM" id="SignalP"/>
    </source>
</evidence>
<keyword evidence="2" id="KW-0929">Antimicrobial</keyword>
<accession>V4KDX3</accession>
<dbReference type="PANTHER" id="PTHR33147:SF72">
    <property type="entry name" value="DEFENSIN-LIKE PROTEIN 1-RELATED"/>
    <property type="match status" value="1"/>
</dbReference>
<keyword evidence="6" id="KW-1015">Disulfide bond</keyword>
<dbReference type="SMART" id="SM00505">
    <property type="entry name" value="Knot1"/>
    <property type="match status" value="1"/>
</dbReference>
<dbReference type="CDD" id="cd00107">
    <property type="entry name" value="Knot1"/>
    <property type="match status" value="1"/>
</dbReference>
<proteinExistence type="inferred from homology"/>
<dbReference type="Proteomes" id="UP000030689">
    <property type="component" value="Unassembled WGS sequence"/>
</dbReference>
<name>V4KDX3_EUTSA</name>
<organism evidence="9 10">
    <name type="scientific">Eutrema salsugineum</name>
    <name type="common">Saltwater cress</name>
    <name type="synonym">Sisymbrium salsugineum</name>
    <dbReference type="NCBI Taxonomy" id="72664"/>
    <lineage>
        <taxon>Eukaryota</taxon>
        <taxon>Viridiplantae</taxon>
        <taxon>Streptophyta</taxon>
        <taxon>Embryophyta</taxon>
        <taxon>Tracheophyta</taxon>
        <taxon>Spermatophyta</taxon>
        <taxon>Magnoliopsida</taxon>
        <taxon>eudicotyledons</taxon>
        <taxon>Gunneridae</taxon>
        <taxon>Pentapetalae</taxon>
        <taxon>rosids</taxon>
        <taxon>malvids</taxon>
        <taxon>Brassicales</taxon>
        <taxon>Brassicaceae</taxon>
        <taxon>Eutremeae</taxon>
        <taxon>Eutrema</taxon>
    </lineage>
</organism>
<evidence type="ECO:0000256" key="4">
    <source>
        <dbReference type="ARBA" id="ARBA00022729"/>
    </source>
</evidence>
<evidence type="ECO:0000256" key="1">
    <source>
        <dbReference type="ARBA" id="ARBA00006722"/>
    </source>
</evidence>
<dbReference type="STRING" id="72664.V4KDX3"/>
<sequence length="79" mass="8574">MKMKISLPLISAIAIMLMLLLATGMGPVTVEARMCESSSQLFNGPCLSTTNCANICHNEGFTDGDCQGFRRRCICTRPC</sequence>
<dbReference type="PROSITE" id="PS00940">
    <property type="entry name" value="GAMMA_THIONIN"/>
    <property type="match status" value="1"/>
</dbReference>
<reference evidence="9 10" key="1">
    <citation type="journal article" date="2013" name="Front. Plant Sci.">
        <title>The Reference Genome of the Halophytic Plant Eutrema salsugineum.</title>
        <authorList>
            <person name="Yang R."/>
            <person name="Jarvis D.E."/>
            <person name="Chen H."/>
            <person name="Beilstein M.A."/>
            <person name="Grimwood J."/>
            <person name="Jenkins J."/>
            <person name="Shu S."/>
            <person name="Prochnik S."/>
            <person name="Xin M."/>
            <person name="Ma C."/>
            <person name="Schmutz J."/>
            <person name="Wing R.A."/>
            <person name="Mitchell-Olds T."/>
            <person name="Schumaker K.S."/>
            <person name="Wang X."/>
        </authorList>
    </citation>
    <scope>NUCLEOTIDE SEQUENCE [LARGE SCALE GENOMIC DNA]</scope>
</reference>
<gene>
    <name evidence="9" type="ORF">EUTSA_v10023787mg</name>
</gene>
<evidence type="ECO:0000313" key="9">
    <source>
        <dbReference type="EMBL" id="ESQ29349.1"/>
    </source>
</evidence>
<evidence type="ECO:0000259" key="8">
    <source>
        <dbReference type="SMART" id="SM00505"/>
    </source>
</evidence>
<dbReference type="GO" id="GO:0031640">
    <property type="term" value="P:killing of cells of another organism"/>
    <property type="evidence" value="ECO:0007669"/>
    <property type="project" value="UniProtKB-KW"/>
</dbReference>
<evidence type="ECO:0000256" key="6">
    <source>
        <dbReference type="ARBA" id="ARBA00023157"/>
    </source>
</evidence>
<dbReference type="Gene3D" id="3.30.30.10">
    <property type="entry name" value="Knottin, scorpion toxin-like"/>
    <property type="match status" value="1"/>
</dbReference>
<dbReference type="GO" id="GO:0050832">
    <property type="term" value="P:defense response to fungus"/>
    <property type="evidence" value="ECO:0007669"/>
    <property type="project" value="UniProtKB-KW"/>
</dbReference>
<dbReference type="SUPFAM" id="SSF57095">
    <property type="entry name" value="Scorpion toxin-like"/>
    <property type="match status" value="1"/>
</dbReference>
<feature type="domain" description="Knottins-like" evidence="8">
    <location>
        <begin position="34"/>
        <end position="79"/>
    </location>
</feature>
<dbReference type="Gramene" id="ESQ29349">
    <property type="protein sequence ID" value="ESQ29349"/>
    <property type="gene ID" value="EUTSA_v10023787mg"/>
</dbReference>
<dbReference type="PANTHER" id="PTHR33147">
    <property type="entry name" value="DEFENSIN-LIKE PROTEIN 1"/>
    <property type="match status" value="1"/>
</dbReference>
<dbReference type="OMA" id="CANICHN"/>